<feature type="domain" description="AB hydrolase-1" evidence="1">
    <location>
        <begin position="64"/>
        <end position="299"/>
    </location>
</feature>
<name>A0A4Q7UQW9_PSEST</name>
<dbReference type="Pfam" id="PF12697">
    <property type="entry name" value="Abhydrolase_6"/>
    <property type="match status" value="1"/>
</dbReference>
<gene>
    <name evidence="2" type="ORF">EV383_0206</name>
</gene>
<evidence type="ECO:0000259" key="1">
    <source>
        <dbReference type="Pfam" id="PF12697"/>
    </source>
</evidence>
<protein>
    <submittedName>
        <fullName evidence="2">Pimeloyl-ACP methyl ester carboxylesterase</fullName>
    </submittedName>
</protein>
<proteinExistence type="predicted"/>
<dbReference type="Gene3D" id="3.40.50.1820">
    <property type="entry name" value="alpha/beta hydrolase"/>
    <property type="match status" value="1"/>
</dbReference>
<dbReference type="PANTHER" id="PTHR43194:SF2">
    <property type="entry name" value="PEROXISOMAL MEMBRANE PROTEIN LPX1"/>
    <property type="match status" value="1"/>
</dbReference>
<evidence type="ECO:0000313" key="3">
    <source>
        <dbReference type="Proteomes" id="UP000291591"/>
    </source>
</evidence>
<dbReference type="AlphaFoldDB" id="A0A4Q7UQW9"/>
<sequence length="315" mass="32943">MRVGHFTSSDGRERFQRDYAAAMALMPAPDAVADANTPFGTVRAYRFGGAVTSGAGDSAGGAPLVLLPGAASPGAVWAPNLAGLAAHRTVYVLDILGGPGASMQRVPIRTTDDQARWLGAALESLDLHDVHLVGTSIGGWLATALAVRDGSRLASVSLFDPAQTLDRIPLPTVLRSVGALPFAPAALRRRFLDALGEPRGARGTSRRHGKADLDDPVARVIDSAMRAWSPALPHPSYPTEAELARIGVPVLVVLAGTSVMLDAERARQRAERAIPDVRVEVWAQASHALTGEFPDAVAGAVLAQADAADARRATR</sequence>
<dbReference type="Proteomes" id="UP000291591">
    <property type="component" value="Unassembled WGS sequence"/>
</dbReference>
<comment type="caution">
    <text evidence="2">The sequence shown here is derived from an EMBL/GenBank/DDBJ whole genome shotgun (WGS) entry which is preliminary data.</text>
</comment>
<accession>A0A4Q7UQW9</accession>
<dbReference type="InterPro" id="IPR000073">
    <property type="entry name" value="AB_hydrolase_1"/>
</dbReference>
<dbReference type="PANTHER" id="PTHR43194">
    <property type="entry name" value="HYDROLASE ALPHA/BETA FOLD FAMILY"/>
    <property type="match status" value="1"/>
</dbReference>
<dbReference type="InterPro" id="IPR050228">
    <property type="entry name" value="Carboxylesterase_BioH"/>
</dbReference>
<dbReference type="OrthoDB" id="5513277at2"/>
<reference evidence="2 3" key="1">
    <citation type="submission" date="2019-02" db="EMBL/GenBank/DDBJ databases">
        <title>Sequencing the genomes of 1000 actinobacteria strains.</title>
        <authorList>
            <person name="Klenk H.-P."/>
        </authorList>
    </citation>
    <scope>NUCLEOTIDE SEQUENCE [LARGE SCALE GENOMIC DNA]</scope>
    <source>
        <strain evidence="2 3">DSM 45779</strain>
    </source>
</reference>
<dbReference type="GO" id="GO:0003824">
    <property type="term" value="F:catalytic activity"/>
    <property type="evidence" value="ECO:0007669"/>
    <property type="project" value="UniProtKB-ARBA"/>
</dbReference>
<dbReference type="RefSeq" id="WP_130288163.1">
    <property type="nucleotide sequence ID" value="NZ_SHKL01000001.1"/>
</dbReference>
<evidence type="ECO:0000313" key="2">
    <source>
        <dbReference type="EMBL" id="RZT83404.1"/>
    </source>
</evidence>
<keyword evidence="3" id="KW-1185">Reference proteome</keyword>
<organism evidence="2 3">
    <name type="scientific">Pseudonocardia sediminis</name>
    <dbReference type="NCBI Taxonomy" id="1397368"/>
    <lineage>
        <taxon>Bacteria</taxon>
        <taxon>Bacillati</taxon>
        <taxon>Actinomycetota</taxon>
        <taxon>Actinomycetes</taxon>
        <taxon>Pseudonocardiales</taxon>
        <taxon>Pseudonocardiaceae</taxon>
        <taxon>Pseudonocardia</taxon>
    </lineage>
</organism>
<dbReference type="InterPro" id="IPR029058">
    <property type="entry name" value="AB_hydrolase_fold"/>
</dbReference>
<dbReference type="SUPFAM" id="SSF53474">
    <property type="entry name" value="alpha/beta-Hydrolases"/>
    <property type="match status" value="1"/>
</dbReference>
<dbReference type="EMBL" id="SHKL01000001">
    <property type="protein sequence ID" value="RZT83404.1"/>
    <property type="molecule type" value="Genomic_DNA"/>
</dbReference>